<dbReference type="AlphaFoldDB" id="A0A9D1CRK5"/>
<dbReference type="Pfam" id="PF06686">
    <property type="entry name" value="SpoIIIAC"/>
    <property type="match status" value="2"/>
</dbReference>
<dbReference type="InterPro" id="IPR025664">
    <property type="entry name" value="Spore_III_AC/AD"/>
</dbReference>
<evidence type="ECO:0000313" key="2">
    <source>
        <dbReference type="EMBL" id="HIQ71599.1"/>
    </source>
</evidence>
<reference evidence="2" key="1">
    <citation type="submission" date="2020-10" db="EMBL/GenBank/DDBJ databases">
        <authorList>
            <person name="Gilroy R."/>
        </authorList>
    </citation>
    <scope>NUCLEOTIDE SEQUENCE</scope>
    <source>
        <strain evidence="2">ChiSxjej2B14-6234</strain>
    </source>
</reference>
<keyword evidence="1" id="KW-1133">Transmembrane helix</keyword>
<feature type="transmembrane region" description="Helical" evidence="1">
    <location>
        <begin position="28"/>
        <end position="47"/>
    </location>
</feature>
<evidence type="ECO:0000256" key="1">
    <source>
        <dbReference type="SAM" id="Phobius"/>
    </source>
</evidence>
<organism evidence="2 3">
    <name type="scientific">Candidatus Onthenecus intestinigallinarum</name>
    <dbReference type="NCBI Taxonomy" id="2840875"/>
    <lineage>
        <taxon>Bacteria</taxon>
        <taxon>Bacillati</taxon>
        <taxon>Bacillota</taxon>
        <taxon>Clostridia</taxon>
        <taxon>Eubacteriales</taxon>
        <taxon>Candidatus Onthenecus</taxon>
    </lineage>
</organism>
<dbReference type="InterPro" id="IPR014211">
    <property type="entry name" value="Spore_III_AD"/>
</dbReference>
<accession>A0A9D1CRK5</accession>
<evidence type="ECO:0000313" key="3">
    <source>
        <dbReference type="Proteomes" id="UP000886887"/>
    </source>
</evidence>
<keyword evidence="1" id="KW-0812">Transmembrane</keyword>
<dbReference type="Proteomes" id="UP000886887">
    <property type="component" value="Unassembled WGS sequence"/>
</dbReference>
<dbReference type="EMBL" id="DVFJ01000015">
    <property type="protein sequence ID" value="HIQ71599.1"/>
    <property type="molecule type" value="Genomic_DNA"/>
</dbReference>
<feature type="transmembrane region" description="Helical" evidence="1">
    <location>
        <begin position="6"/>
        <end position="21"/>
    </location>
</feature>
<comment type="caution">
    <text evidence="2">The sequence shown here is derived from an EMBL/GenBank/DDBJ whole genome shotgun (WGS) entry which is preliminary data.</text>
</comment>
<gene>
    <name evidence="2" type="primary">spoIIIAD</name>
    <name evidence="2" type="ORF">IAB73_05255</name>
</gene>
<name>A0A9D1CRK5_9FIRM</name>
<protein>
    <submittedName>
        <fullName evidence="2">Stage III sporulation protein AD</fullName>
    </submittedName>
</protein>
<dbReference type="NCBIfam" id="TIGR02849">
    <property type="entry name" value="spore_III_AD"/>
    <property type="match status" value="1"/>
</dbReference>
<proteinExistence type="predicted"/>
<keyword evidence="1" id="KW-0472">Membrane</keyword>
<sequence length="128" mass="12884">MDIARWVGLGIGAAVLYAVLREARPEMAAVLSLAAGAVLMLGVLGGVQEVTAAMRSLSSRVGLEGTYVSTLLRVIGIAYLAQFGAQACRDAGAGGIADKVELCGKVAVLSIAAPVVVSLMDVVTGVLA</sequence>
<reference evidence="2" key="2">
    <citation type="journal article" date="2021" name="PeerJ">
        <title>Extensive microbial diversity within the chicken gut microbiome revealed by metagenomics and culture.</title>
        <authorList>
            <person name="Gilroy R."/>
            <person name="Ravi A."/>
            <person name="Getino M."/>
            <person name="Pursley I."/>
            <person name="Horton D.L."/>
            <person name="Alikhan N.F."/>
            <person name="Baker D."/>
            <person name="Gharbi K."/>
            <person name="Hall N."/>
            <person name="Watson M."/>
            <person name="Adriaenssens E.M."/>
            <person name="Foster-Nyarko E."/>
            <person name="Jarju S."/>
            <person name="Secka A."/>
            <person name="Antonio M."/>
            <person name="Oren A."/>
            <person name="Chaudhuri R.R."/>
            <person name="La Ragione R."/>
            <person name="Hildebrand F."/>
            <person name="Pallen M.J."/>
        </authorList>
    </citation>
    <scope>NUCLEOTIDE SEQUENCE</scope>
    <source>
        <strain evidence="2">ChiSxjej2B14-6234</strain>
    </source>
</reference>